<feature type="domain" description="Calcineurin-like phosphoesterase" evidence="2">
    <location>
        <begin position="3"/>
        <end position="163"/>
    </location>
</feature>
<feature type="compositionally biased region" description="Pro residues" evidence="1">
    <location>
        <begin position="257"/>
        <end position="269"/>
    </location>
</feature>
<dbReference type="PANTHER" id="PTHR42850:SF2">
    <property type="entry name" value="BLL5683 PROTEIN"/>
    <property type="match status" value="1"/>
</dbReference>
<dbReference type="EMBL" id="CP000113">
    <property type="protein sequence ID" value="ABF88964.1"/>
    <property type="molecule type" value="Genomic_DNA"/>
</dbReference>
<evidence type="ECO:0000313" key="3">
    <source>
        <dbReference type="EMBL" id="ABF88964.1"/>
    </source>
</evidence>
<sequence>MTMRVAILADIHGNLPACEAVLEDIARSVSPDYIVAAGDLALRGAHPRETVDLLFDRCDSVLMGNTDCYLAGNYLGGAYREKDHWKTELLRWTRDQLGGALLEKLGALPFSVRYTPRKGQDLFVCHANPRNLEESLDPTLDDVAVRRFFSHLDAAACAFGHLHFPYRRRVGRMLIADVASAGIPRDGDLRPAYGVFTFTPKGWRVQIRRVRYPVRKATQALTARRVPGGPLLVHKLVEARYRHHNALMEAARRHSGLPPPGPVLRPPPGAASRAAATPMDSRPSPEVDPASLPTDLDGTVTGAAPLPLDALNDFEG</sequence>
<dbReference type="STRING" id="246197.MXAN_4779"/>
<dbReference type="HOGENOM" id="CLU_836539_0_0_7"/>
<dbReference type="InterPro" id="IPR029052">
    <property type="entry name" value="Metallo-depent_PP-like"/>
</dbReference>
<accession>Q1D332</accession>
<dbReference type="KEGG" id="mxa:MXAN_4779"/>
<organism evidence="3 4">
    <name type="scientific">Myxococcus xanthus (strain DK1622)</name>
    <dbReference type="NCBI Taxonomy" id="246197"/>
    <lineage>
        <taxon>Bacteria</taxon>
        <taxon>Pseudomonadati</taxon>
        <taxon>Myxococcota</taxon>
        <taxon>Myxococcia</taxon>
        <taxon>Myxococcales</taxon>
        <taxon>Cystobacterineae</taxon>
        <taxon>Myxococcaceae</taxon>
        <taxon>Myxococcus</taxon>
    </lineage>
</organism>
<evidence type="ECO:0000256" key="1">
    <source>
        <dbReference type="SAM" id="MobiDB-lite"/>
    </source>
</evidence>
<protein>
    <submittedName>
        <fullName evidence="3">Ser/Thr protein phosphatase family protein</fullName>
    </submittedName>
</protein>
<gene>
    <name evidence="3" type="ordered locus">MXAN_4779</name>
</gene>
<keyword evidence="4" id="KW-1185">Reference proteome</keyword>
<name>Q1D332_MYXXD</name>
<dbReference type="GO" id="GO:0005737">
    <property type="term" value="C:cytoplasm"/>
    <property type="evidence" value="ECO:0007669"/>
    <property type="project" value="TreeGrafter"/>
</dbReference>
<dbReference type="Proteomes" id="UP000002402">
    <property type="component" value="Chromosome"/>
</dbReference>
<dbReference type="PANTHER" id="PTHR42850">
    <property type="entry name" value="METALLOPHOSPHOESTERASE"/>
    <property type="match status" value="1"/>
</dbReference>
<dbReference type="eggNOG" id="COG0639">
    <property type="taxonomic scope" value="Bacteria"/>
</dbReference>
<dbReference type="InterPro" id="IPR004843">
    <property type="entry name" value="Calcineurin-like_PHP"/>
</dbReference>
<dbReference type="GO" id="GO:0016791">
    <property type="term" value="F:phosphatase activity"/>
    <property type="evidence" value="ECO:0007669"/>
    <property type="project" value="TreeGrafter"/>
</dbReference>
<reference evidence="3 4" key="1">
    <citation type="journal article" date="2006" name="Proc. Natl. Acad. Sci. U.S.A.">
        <title>Evolution of sensory complexity recorded in a myxobacterial genome.</title>
        <authorList>
            <person name="Goldman B.S."/>
            <person name="Nierman W.C."/>
            <person name="Kaiser D."/>
            <person name="Slater S.C."/>
            <person name="Durkin A.S."/>
            <person name="Eisen J.A."/>
            <person name="Ronning C.M."/>
            <person name="Barbazuk W.B."/>
            <person name="Blanchard M."/>
            <person name="Field C."/>
            <person name="Halling C."/>
            <person name="Hinkle G."/>
            <person name="Iartchuk O."/>
            <person name="Kim H.S."/>
            <person name="Mackenzie C."/>
            <person name="Madupu R."/>
            <person name="Miller N."/>
            <person name="Shvartsbeyn A."/>
            <person name="Sullivan S.A."/>
            <person name="Vaudin M."/>
            <person name="Wiegand R."/>
            <person name="Kaplan H.B."/>
        </authorList>
    </citation>
    <scope>NUCLEOTIDE SEQUENCE [LARGE SCALE GENOMIC DNA]</scope>
    <source>
        <strain evidence="4">DK1622</strain>
    </source>
</reference>
<dbReference type="CDD" id="cd00838">
    <property type="entry name" value="MPP_superfamily"/>
    <property type="match status" value="1"/>
</dbReference>
<feature type="region of interest" description="Disordered" evidence="1">
    <location>
        <begin position="253"/>
        <end position="316"/>
    </location>
</feature>
<proteinExistence type="predicted"/>
<evidence type="ECO:0000313" key="4">
    <source>
        <dbReference type="Proteomes" id="UP000002402"/>
    </source>
</evidence>
<evidence type="ECO:0000259" key="2">
    <source>
        <dbReference type="Pfam" id="PF00149"/>
    </source>
</evidence>
<dbReference type="InterPro" id="IPR050126">
    <property type="entry name" value="Ap4A_hydrolase"/>
</dbReference>
<dbReference type="Gene3D" id="3.60.21.10">
    <property type="match status" value="1"/>
</dbReference>
<dbReference type="Pfam" id="PF00149">
    <property type="entry name" value="Metallophos"/>
    <property type="match status" value="1"/>
</dbReference>
<dbReference type="AlphaFoldDB" id="Q1D332"/>
<dbReference type="EnsemblBacteria" id="ABF88964">
    <property type="protein sequence ID" value="ABF88964"/>
    <property type="gene ID" value="MXAN_4779"/>
</dbReference>
<dbReference type="SUPFAM" id="SSF56300">
    <property type="entry name" value="Metallo-dependent phosphatases"/>
    <property type="match status" value="1"/>
</dbReference>